<comment type="caution">
    <text evidence="2">The sequence shown here is derived from an EMBL/GenBank/DDBJ whole genome shotgun (WGS) entry which is preliminary data.</text>
</comment>
<protein>
    <submittedName>
        <fullName evidence="2">Uncharacterized protein</fullName>
    </submittedName>
</protein>
<accession>A0A3A1YX62</accession>
<dbReference type="Proteomes" id="UP000266206">
    <property type="component" value="Unassembled WGS sequence"/>
</dbReference>
<evidence type="ECO:0000313" key="3">
    <source>
        <dbReference type="Proteomes" id="UP000266206"/>
    </source>
</evidence>
<dbReference type="OrthoDB" id="9939793at2"/>
<evidence type="ECO:0000256" key="1">
    <source>
        <dbReference type="SAM" id="MobiDB-lite"/>
    </source>
</evidence>
<reference evidence="2 3" key="1">
    <citation type="submission" date="2017-08" db="EMBL/GenBank/DDBJ databases">
        <title>Pusillimonas indicus sp. nov., a member of the family Alcaligenaceae isolated from surface seawater.</title>
        <authorList>
            <person name="Li J."/>
        </authorList>
    </citation>
    <scope>NUCLEOTIDE SEQUENCE [LARGE SCALE GENOMIC DNA]</scope>
    <source>
        <strain evidence="2 3">L52-1-41</strain>
    </source>
</reference>
<dbReference type="AlphaFoldDB" id="A0A3A1YX62"/>
<sequence length="237" mass="26275">MSEVTNGADQSASQLKLCPLCRTAQPHSSDNTIFTCSNSDCNHECLSEELFNPPETFETHRILARYAEQANVQFEVAGQPMPASAVFMPELFLPVVVAQAYRIWNRMSVNEDGQTEPDALGAYVFDCADALFGVSAACAPIRAADMTSTLRMLALTKATQEVFLLDSDKPVQLDQFIEQYQQLDWSDGLPALKLNEEILRNNTYLGLPIRIPEDRLESEEPGKAQEPGQGKTMRVTP</sequence>
<dbReference type="EMBL" id="NQYH01000005">
    <property type="protein sequence ID" value="RIY41074.1"/>
    <property type="molecule type" value="Genomic_DNA"/>
</dbReference>
<organism evidence="2 3">
    <name type="scientific">Neopusillimonas maritima</name>
    <dbReference type="NCBI Taxonomy" id="2026239"/>
    <lineage>
        <taxon>Bacteria</taxon>
        <taxon>Pseudomonadati</taxon>
        <taxon>Pseudomonadota</taxon>
        <taxon>Betaproteobacteria</taxon>
        <taxon>Burkholderiales</taxon>
        <taxon>Alcaligenaceae</taxon>
        <taxon>Neopusillimonas</taxon>
    </lineage>
</organism>
<dbReference type="RefSeq" id="WP_119516075.1">
    <property type="nucleotide sequence ID" value="NZ_NQYH01000005.1"/>
</dbReference>
<evidence type="ECO:0000313" key="2">
    <source>
        <dbReference type="EMBL" id="RIY41074.1"/>
    </source>
</evidence>
<feature type="region of interest" description="Disordered" evidence="1">
    <location>
        <begin position="215"/>
        <end position="237"/>
    </location>
</feature>
<gene>
    <name evidence="2" type="ORF">CJP73_07960</name>
</gene>
<name>A0A3A1YX62_9BURK</name>
<proteinExistence type="predicted"/>